<reference evidence="3" key="1">
    <citation type="submission" date="2016-10" db="EMBL/GenBank/DDBJ databases">
        <authorList>
            <person name="Varghese N."/>
            <person name="Submissions S."/>
        </authorList>
    </citation>
    <scope>NUCLEOTIDE SEQUENCE [LARGE SCALE GENOMIC DNA]</scope>
    <source>
        <strain evidence="3">DSM 28881</strain>
    </source>
</reference>
<evidence type="ECO:0000259" key="1">
    <source>
        <dbReference type="Pfam" id="PF25302"/>
    </source>
</evidence>
<protein>
    <recommendedName>
        <fullName evidence="1">NAD glycohydrolase translocation F5/8 type C domain-containing protein</fullName>
    </recommendedName>
</protein>
<dbReference type="Proteomes" id="UP000199559">
    <property type="component" value="Unassembled WGS sequence"/>
</dbReference>
<dbReference type="STRING" id="1144750.SAMN05443431_10649"/>
<evidence type="ECO:0000313" key="3">
    <source>
        <dbReference type="Proteomes" id="UP000199559"/>
    </source>
</evidence>
<dbReference type="NCBIfam" id="NF047619">
    <property type="entry name" value="NADase_discoid"/>
    <property type="match status" value="1"/>
</dbReference>
<dbReference type="AlphaFoldDB" id="A0A1I3QAJ5"/>
<dbReference type="EMBL" id="FORM01000006">
    <property type="protein sequence ID" value="SFJ30715.1"/>
    <property type="molecule type" value="Genomic_DNA"/>
</dbReference>
<gene>
    <name evidence="2" type="ORF">SAMN05443431_10649</name>
</gene>
<name>A0A1I3QAJ5_9FLAO</name>
<feature type="domain" description="NAD glycohydrolase translocation F5/8 type C" evidence="1">
    <location>
        <begin position="61"/>
        <end position="219"/>
    </location>
</feature>
<proteinExistence type="predicted"/>
<dbReference type="Pfam" id="PF25302">
    <property type="entry name" value="NADase_transloc"/>
    <property type="match status" value="1"/>
</dbReference>
<dbReference type="InterPro" id="IPR057561">
    <property type="entry name" value="NADase_transloc"/>
</dbReference>
<evidence type="ECO:0000313" key="2">
    <source>
        <dbReference type="EMBL" id="SFJ30715.1"/>
    </source>
</evidence>
<dbReference type="RefSeq" id="WP_090840243.1">
    <property type="nucleotide sequence ID" value="NZ_FORM01000006.1"/>
</dbReference>
<sequence length="224" mass="25733">MDFDFGIQVQKDWQQRDLLLEAIASNKKSWNNLTDQEVALLEKYDETYSTMWDVEGAGCSWYCGAGDYTVSASSFLKSENANTYSVNNISDFSYQTAWVEGVKGYGIGESVTFSFVPNHPRLTTIKIANGYIKSKTTWKNNSRVKKLKLYINDTVYGVINLNDLYALQSIRLDKPIGYSQRKDQEKLKTLPNWKIRFEILEVYKGDKYDDTALSQIFFDGIDVH</sequence>
<keyword evidence="3" id="KW-1185">Reference proteome</keyword>
<organism evidence="2 3">
    <name type="scientific">Olleya namhaensis</name>
    <dbReference type="NCBI Taxonomy" id="1144750"/>
    <lineage>
        <taxon>Bacteria</taxon>
        <taxon>Pseudomonadati</taxon>
        <taxon>Bacteroidota</taxon>
        <taxon>Flavobacteriia</taxon>
        <taxon>Flavobacteriales</taxon>
        <taxon>Flavobacteriaceae</taxon>
    </lineage>
</organism>
<accession>A0A1I3QAJ5</accession>